<dbReference type="CDD" id="cd07557">
    <property type="entry name" value="trimeric_dUTPase"/>
    <property type="match status" value="1"/>
</dbReference>
<dbReference type="SUPFAM" id="SSF51283">
    <property type="entry name" value="dUTPase-like"/>
    <property type="match status" value="1"/>
</dbReference>
<gene>
    <name evidence="4" type="ORF">ACFFLM_11220</name>
</gene>
<dbReference type="PANTHER" id="PTHR42680:SF3">
    <property type="entry name" value="DCTP DEAMINASE"/>
    <property type="match status" value="1"/>
</dbReference>
<dbReference type="Gene3D" id="2.70.40.10">
    <property type="match status" value="1"/>
</dbReference>
<dbReference type="InterPro" id="IPR033704">
    <property type="entry name" value="dUTPase_trimeric"/>
</dbReference>
<organism evidence="4 5">
    <name type="scientific">Deinococcus oregonensis</name>
    <dbReference type="NCBI Taxonomy" id="1805970"/>
    <lineage>
        <taxon>Bacteria</taxon>
        <taxon>Thermotogati</taxon>
        <taxon>Deinococcota</taxon>
        <taxon>Deinococci</taxon>
        <taxon>Deinococcales</taxon>
        <taxon>Deinococcaceae</taxon>
        <taxon>Deinococcus</taxon>
    </lineage>
</organism>
<proteinExistence type="predicted"/>
<dbReference type="InterPro" id="IPR011962">
    <property type="entry name" value="dCTP_deaminase"/>
</dbReference>
<protein>
    <recommendedName>
        <fullName evidence="6">dUTPase-like domain-containing protein</fullName>
    </recommendedName>
</protein>
<accession>A0ABV6AYF1</accession>
<evidence type="ECO:0000313" key="5">
    <source>
        <dbReference type="Proteomes" id="UP001589733"/>
    </source>
</evidence>
<name>A0ABV6AYF1_9DEIO</name>
<evidence type="ECO:0000256" key="1">
    <source>
        <dbReference type="ARBA" id="ARBA00022801"/>
    </source>
</evidence>
<dbReference type="EMBL" id="JBHLYR010000032">
    <property type="protein sequence ID" value="MFB9992536.1"/>
    <property type="molecule type" value="Genomic_DNA"/>
</dbReference>
<reference evidence="4 5" key="1">
    <citation type="submission" date="2024-09" db="EMBL/GenBank/DDBJ databases">
        <authorList>
            <person name="Sun Q."/>
            <person name="Mori K."/>
        </authorList>
    </citation>
    <scope>NUCLEOTIDE SEQUENCE [LARGE SCALE GENOMIC DNA]</scope>
    <source>
        <strain evidence="4 5">JCM 13503</strain>
    </source>
</reference>
<evidence type="ECO:0000256" key="2">
    <source>
        <dbReference type="ARBA" id="ARBA00023080"/>
    </source>
</evidence>
<comment type="caution">
    <text evidence="4">The sequence shown here is derived from an EMBL/GenBank/DDBJ whole genome shotgun (WGS) entry which is preliminary data.</text>
</comment>
<dbReference type="InterPro" id="IPR036157">
    <property type="entry name" value="dUTPase-like_sf"/>
</dbReference>
<keyword evidence="2" id="KW-0546">Nucleotide metabolism</keyword>
<evidence type="ECO:0000256" key="3">
    <source>
        <dbReference type="SAM" id="MobiDB-lite"/>
    </source>
</evidence>
<keyword evidence="5" id="KW-1185">Reference proteome</keyword>
<feature type="compositionally biased region" description="Low complexity" evidence="3">
    <location>
        <begin position="361"/>
        <end position="382"/>
    </location>
</feature>
<keyword evidence="1" id="KW-0378">Hydrolase</keyword>
<evidence type="ECO:0008006" key="6">
    <source>
        <dbReference type="Google" id="ProtNLM"/>
    </source>
</evidence>
<sequence length="382" mass="42032">MKRIRFYVLPDPVNLLPNNFSLSCGLDVTTFAYDQDYDLGPHKISFHRGLKPTLAISSDIYDILISSPAHNPNGNVQTMVLTAGQYHSIHINSQNILDLINCIARVIIDTGVLDAESIQILINSNCLLLNYDPMNVNVASYDLRLGDRIWCNGQYHDLDSSNDVFEIPPYSYALVTSLEVANMPKYLVARYDVKVSLFFRGVILSNGPQVDPGYIGDLFCVLYNGSDTEIALKRKIHFATIEFATTIRPTAGYSGKYQGQQGFTPFIPDEVRHSKGGVLAEKMTALSNDLNAKQEQFIAAATAREANTDRRINWMSIITTVALTAGGIFIAVAQSTNSSAQAQISELKTLIGDLKASIKATEPSNSKPSTKPSVKSTEIQKK</sequence>
<dbReference type="PANTHER" id="PTHR42680">
    <property type="entry name" value="DCTP DEAMINASE"/>
    <property type="match status" value="1"/>
</dbReference>
<dbReference type="Proteomes" id="UP001589733">
    <property type="component" value="Unassembled WGS sequence"/>
</dbReference>
<dbReference type="Pfam" id="PF22769">
    <property type="entry name" value="DCD"/>
    <property type="match status" value="1"/>
</dbReference>
<feature type="region of interest" description="Disordered" evidence="3">
    <location>
        <begin position="359"/>
        <end position="382"/>
    </location>
</feature>
<dbReference type="RefSeq" id="WP_380009630.1">
    <property type="nucleotide sequence ID" value="NZ_JBHLYR010000032.1"/>
</dbReference>
<dbReference type="PROSITE" id="PS51257">
    <property type="entry name" value="PROKAR_LIPOPROTEIN"/>
    <property type="match status" value="1"/>
</dbReference>
<evidence type="ECO:0000313" key="4">
    <source>
        <dbReference type="EMBL" id="MFB9992536.1"/>
    </source>
</evidence>